<dbReference type="EMBL" id="AAWS01000076">
    <property type="protein sequence ID" value="EAY24241.1"/>
    <property type="molecule type" value="Genomic_DNA"/>
</dbReference>
<feature type="domain" description="SiaC family regulatory phosphoprotein" evidence="1">
    <location>
        <begin position="6"/>
        <end position="125"/>
    </location>
</feature>
<dbReference type="AlphaFoldDB" id="A1ZZE2"/>
<evidence type="ECO:0000259" key="1">
    <source>
        <dbReference type="Pfam" id="PF09345"/>
    </source>
</evidence>
<protein>
    <recommendedName>
        <fullName evidence="1">SiaC family regulatory phosphoprotein domain-containing protein</fullName>
    </recommendedName>
</protein>
<gene>
    <name evidence="2" type="ORF">M23134_06325</name>
</gene>
<organism evidence="2 3">
    <name type="scientific">Microscilla marina ATCC 23134</name>
    <dbReference type="NCBI Taxonomy" id="313606"/>
    <lineage>
        <taxon>Bacteria</taxon>
        <taxon>Pseudomonadati</taxon>
        <taxon>Bacteroidota</taxon>
        <taxon>Cytophagia</taxon>
        <taxon>Cytophagales</taxon>
        <taxon>Microscillaceae</taxon>
        <taxon>Microscilla</taxon>
    </lineage>
</organism>
<dbReference type="Proteomes" id="UP000004095">
    <property type="component" value="Unassembled WGS sequence"/>
</dbReference>
<reference evidence="2 3" key="1">
    <citation type="submission" date="2007-01" db="EMBL/GenBank/DDBJ databases">
        <authorList>
            <person name="Haygood M."/>
            <person name="Podell S."/>
            <person name="Anderson C."/>
            <person name="Hopkinson B."/>
            <person name="Roe K."/>
            <person name="Barbeau K."/>
            <person name="Gaasterland T."/>
            <person name="Ferriera S."/>
            <person name="Johnson J."/>
            <person name="Kravitz S."/>
            <person name="Beeson K."/>
            <person name="Sutton G."/>
            <person name="Rogers Y.-H."/>
            <person name="Friedman R."/>
            <person name="Frazier M."/>
            <person name="Venter J.C."/>
        </authorList>
    </citation>
    <scope>NUCLEOTIDE SEQUENCE [LARGE SCALE GENOMIC DNA]</scope>
    <source>
        <strain evidence="2 3">ATCC 23134</strain>
    </source>
</reference>
<dbReference type="RefSeq" id="WP_002705190.1">
    <property type="nucleotide sequence ID" value="NZ_AAWS01000076.1"/>
</dbReference>
<name>A1ZZE2_MICM2</name>
<keyword evidence="3" id="KW-1185">Reference proteome</keyword>
<accession>A1ZZE2</accession>
<proteinExistence type="predicted"/>
<dbReference type="OrthoDB" id="5297629at2"/>
<evidence type="ECO:0000313" key="3">
    <source>
        <dbReference type="Proteomes" id="UP000004095"/>
    </source>
</evidence>
<dbReference type="Pfam" id="PF09345">
    <property type="entry name" value="SiaC"/>
    <property type="match status" value="1"/>
</dbReference>
<evidence type="ECO:0000313" key="2">
    <source>
        <dbReference type="EMBL" id="EAY24241.1"/>
    </source>
</evidence>
<sequence>MDSLLIKREKYTPYVSFDVNTRVFNIEGESYSDDSDTFYQPITKWLKSYLATNKKSVTLNFKLKYFNTRSSRAFFEILELLEEHVIHKNTKVIVNWYTNVKDVDIIEDGENYKDSFDHLSFNILSQHLV</sequence>
<dbReference type="InterPro" id="IPR018530">
    <property type="entry name" value="SiaC"/>
</dbReference>
<comment type="caution">
    <text evidence="2">The sequence shown here is derived from an EMBL/GenBank/DDBJ whole genome shotgun (WGS) entry which is preliminary data.</text>
</comment>